<keyword evidence="3" id="KW-1185">Reference proteome</keyword>
<evidence type="ECO:0000313" key="2">
    <source>
        <dbReference type="EMBL" id="ESP00603.1"/>
    </source>
</evidence>
<dbReference type="GeneID" id="20237538"/>
<protein>
    <submittedName>
        <fullName evidence="2">Uncharacterized protein</fullName>
    </submittedName>
</protein>
<dbReference type="HOGENOM" id="CLU_1020432_0_0_1"/>
<name>V4ATI2_LOTGI</name>
<feature type="compositionally biased region" description="Basic and acidic residues" evidence="1">
    <location>
        <begin position="1"/>
        <end position="14"/>
    </location>
</feature>
<accession>V4ATI2</accession>
<organism evidence="2 3">
    <name type="scientific">Lottia gigantea</name>
    <name type="common">Giant owl limpet</name>
    <dbReference type="NCBI Taxonomy" id="225164"/>
    <lineage>
        <taxon>Eukaryota</taxon>
        <taxon>Metazoa</taxon>
        <taxon>Spiralia</taxon>
        <taxon>Lophotrochozoa</taxon>
        <taxon>Mollusca</taxon>
        <taxon>Gastropoda</taxon>
        <taxon>Patellogastropoda</taxon>
        <taxon>Lottioidea</taxon>
        <taxon>Lottiidae</taxon>
        <taxon>Lottia</taxon>
    </lineage>
</organism>
<dbReference type="EMBL" id="KB200701">
    <property type="protein sequence ID" value="ESP00603.1"/>
    <property type="molecule type" value="Genomic_DNA"/>
</dbReference>
<feature type="compositionally biased region" description="Polar residues" evidence="1">
    <location>
        <begin position="59"/>
        <end position="91"/>
    </location>
</feature>
<feature type="compositionally biased region" description="Basic and acidic residues" evidence="1">
    <location>
        <begin position="189"/>
        <end position="211"/>
    </location>
</feature>
<dbReference type="CTD" id="20237538"/>
<gene>
    <name evidence="2" type="ORF">LOTGIDRAFT_157884</name>
</gene>
<feature type="compositionally biased region" description="Polar residues" evidence="1">
    <location>
        <begin position="100"/>
        <end position="117"/>
    </location>
</feature>
<reference evidence="2 3" key="1">
    <citation type="journal article" date="2013" name="Nature">
        <title>Insights into bilaterian evolution from three spiralian genomes.</title>
        <authorList>
            <person name="Simakov O."/>
            <person name="Marletaz F."/>
            <person name="Cho S.J."/>
            <person name="Edsinger-Gonzales E."/>
            <person name="Havlak P."/>
            <person name="Hellsten U."/>
            <person name="Kuo D.H."/>
            <person name="Larsson T."/>
            <person name="Lv J."/>
            <person name="Arendt D."/>
            <person name="Savage R."/>
            <person name="Osoegawa K."/>
            <person name="de Jong P."/>
            <person name="Grimwood J."/>
            <person name="Chapman J.A."/>
            <person name="Shapiro H."/>
            <person name="Aerts A."/>
            <person name="Otillar R.P."/>
            <person name="Terry A.Y."/>
            <person name="Boore J.L."/>
            <person name="Grigoriev I.V."/>
            <person name="Lindberg D.R."/>
            <person name="Seaver E.C."/>
            <person name="Weisblat D.A."/>
            <person name="Putnam N.H."/>
            <person name="Rokhsar D.S."/>
        </authorList>
    </citation>
    <scope>NUCLEOTIDE SEQUENCE [LARGE SCALE GENOMIC DNA]</scope>
</reference>
<feature type="region of interest" description="Disordered" evidence="1">
    <location>
        <begin position="1"/>
        <end position="126"/>
    </location>
</feature>
<dbReference type="Proteomes" id="UP000030746">
    <property type="component" value="Unassembled WGS sequence"/>
</dbReference>
<proteinExistence type="predicted"/>
<dbReference type="AlphaFoldDB" id="V4ATI2"/>
<dbReference type="RefSeq" id="XP_009048722.1">
    <property type="nucleotide sequence ID" value="XM_009050474.1"/>
</dbReference>
<feature type="compositionally biased region" description="Polar residues" evidence="1">
    <location>
        <begin position="24"/>
        <end position="37"/>
    </location>
</feature>
<dbReference type="KEGG" id="lgi:LOTGIDRAFT_157884"/>
<feature type="region of interest" description="Disordered" evidence="1">
    <location>
        <begin position="170"/>
        <end position="212"/>
    </location>
</feature>
<sequence>MEKKPGILRWDKIKGSVGDDGQSRKQNGVSGNISGNGTEFPVPVETPTETENHLDRTTRYTASAPTDSLSKDQISNDSGFSAEQKQIQSNEIDSDDTPLHGNSNIVNNEKSAPTETGGTHLHNINKDVTQRLSDYNEKVTNDKVPQMTNGADASNKEIDKFKDNALEWDPLCNDSNQKGETPETGDTTEDAHQTKFTESSESHEKQDEFSRKHERTFRLYKSKYFDINYVPQQGRHDKIRLSPVSAFILGAINSSVKVETLYEKDRIIGYNAL</sequence>
<evidence type="ECO:0000313" key="3">
    <source>
        <dbReference type="Proteomes" id="UP000030746"/>
    </source>
</evidence>
<evidence type="ECO:0000256" key="1">
    <source>
        <dbReference type="SAM" id="MobiDB-lite"/>
    </source>
</evidence>